<dbReference type="AlphaFoldDB" id="A0AAN9SYR0"/>
<keyword evidence="3" id="KW-1185">Reference proteome</keyword>
<dbReference type="Gene3D" id="3.80.10.10">
    <property type="entry name" value="Ribonuclease Inhibitor"/>
    <property type="match status" value="1"/>
</dbReference>
<dbReference type="InterPro" id="IPR053772">
    <property type="entry name" value="At1g61320/At1g61330-like"/>
</dbReference>
<comment type="caution">
    <text evidence="2">The sequence shown here is derived from an EMBL/GenBank/DDBJ whole genome shotgun (WGS) entry which is preliminary data.</text>
</comment>
<sequence>METSLDESVDSISELPAHIIHLILSHLRNVKDAIRTSILSKKWKELWDSFSILIFDERKFAAGTGHEDGSNKEIMFRDYVSNSLYNHLAKKLFIWKLVVQKTSFDLLEDTPYLDHWLDIAIFKNIKELDLHVGIKDGKRYTLPQIAFSSKTLTGIRFRGCKLETHDNIKLPHLQKLYLRKILLDEHNFQNLISSCHSIEDLRVIKCSGLKHLHVSNLVRLNRVEIHHCNQLKKVQIDAPNLDTFWYCGKKTNPCKVTLEGCTSLKRLTLDYPQVTHDFCENQFSNFPLLEKLDLSMSNNNSKCIIISNPHLQKFTLKGCKKLFIVVVKAGNLVSFECKGETMPCVEIVPFQLMEAKFSFIPKSERKVVGHDDKIWTRMKSFIEKFKAEGFKLVLYSNKNIVIHEDLKNVTLPPVPELGCEIIKPSACIDDILYSLLGKLHPVTLSIISPTDSKFPKLVYEMVKNKDLDRICCIYNASNNKCWRHFLKDINFEGLNDVKFLDFKAIEDKWTSAWYNWLNSEYATLECQMTNLRLCWNSRQPDMET</sequence>
<protein>
    <recommendedName>
        <fullName evidence="1">F-box domain-containing protein</fullName>
    </recommendedName>
</protein>
<proteinExistence type="predicted"/>
<dbReference type="InterPro" id="IPR001810">
    <property type="entry name" value="F-box_dom"/>
</dbReference>
<dbReference type="Pfam" id="PF00646">
    <property type="entry name" value="F-box"/>
    <property type="match status" value="1"/>
</dbReference>
<dbReference type="PANTHER" id="PTHR34145">
    <property type="entry name" value="OS02G0105600 PROTEIN"/>
    <property type="match status" value="1"/>
</dbReference>
<dbReference type="InterPro" id="IPR032675">
    <property type="entry name" value="LRR_dom_sf"/>
</dbReference>
<name>A0AAN9SYR0_PSOTE</name>
<gene>
    <name evidence="2" type="ORF">VNO78_14407</name>
</gene>
<dbReference type="SUPFAM" id="SSF81383">
    <property type="entry name" value="F-box domain"/>
    <property type="match status" value="1"/>
</dbReference>
<dbReference type="SMART" id="SM00256">
    <property type="entry name" value="FBOX"/>
    <property type="match status" value="1"/>
</dbReference>
<dbReference type="InterPro" id="IPR036047">
    <property type="entry name" value="F-box-like_dom_sf"/>
</dbReference>
<dbReference type="Proteomes" id="UP001386955">
    <property type="component" value="Unassembled WGS sequence"/>
</dbReference>
<dbReference type="Pfam" id="PF23622">
    <property type="entry name" value="LRR_At1g61320_AtMIF1"/>
    <property type="match status" value="1"/>
</dbReference>
<organism evidence="2 3">
    <name type="scientific">Psophocarpus tetragonolobus</name>
    <name type="common">Winged bean</name>
    <name type="synonym">Dolichos tetragonolobus</name>
    <dbReference type="NCBI Taxonomy" id="3891"/>
    <lineage>
        <taxon>Eukaryota</taxon>
        <taxon>Viridiplantae</taxon>
        <taxon>Streptophyta</taxon>
        <taxon>Embryophyta</taxon>
        <taxon>Tracheophyta</taxon>
        <taxon>Spermatophyta</taxon>
        <taxon>Magnoliopsida</taxon>
        <taxon>eudicotyledons</taxon>
        <taxon>Gunneridae</taxon>
        <taxon>Pentapetalae</taxon>
        <taxon>rosids</taxon>
        <taxon>fabids</taxon>
        <taxon>Fabales</taxon>
        <taxon>Fabaceae</taxon>
        <taxon>Papilionoideae</taxon>
        <taxon>50 kb inversion clade</taxon>
        <taxon>NPAAA clade</taxon>
        <taxon>indigoferoid/millettioid clade</taxon>
        <taxon>Phaseoleae</taxon>
        <taxon>Psophocarpus</taxon>
    </lineage>
</organism>
<evidence type="ECO:0000313" key="2">
    <source>
        <dbReference type="EMBL" id="KAK7402274.1"/>
    </source>
</evidence>
<evidence type="ECO:0000313" key="3">
    <source>
        <dbReference type="Proteomes" id="UP001386955"/>
    </source>
</evidence>
<reference evidence="2 3" key="1">
    <citation type="submission" date="2024-01" db="EMBL/GenBank/DDBJ databases">
        <title>The genomes of 5 underutilized Papilionoideae crops provide insights into root nodulation and disease resistanc.</title>
        <authorList>
            <person name="Jiang F."/>
        </authorList>
    </citation>
    <scope>NUCLEOTIDE SEQUENCE [LARGE SCALE GENOMIC DNA]</scope>
    <source>
        <strain evidence="2">DUOXIRENSHENG_FW03</strain>
        <tissue evidence="2">Leaves</tissue>
    </source>
</reference>
<dbReference type="InterPro" id="IPR055357">
    <property type="entry name" value="LRR_At1g61320_AtMIF1"/>
</dbReference>
<dbReference type="PANTHER" id="PTHR34145:SF28">
    <property type="entry name" value="F-BOX DOMAIN-CONTAINING PROTEIN"/>
    <property type="match status" value="1"/>
</dbReference>
<feature type="domain" description="F-box" evidence="1">
    <location>
        <begin position="15"/>
        <end position="56"/>
    </location>
</feature>
<dbReference type="Gene3D" id="1.20.1280.50">
    <property type="match status" value="1"/>
</dbReference>
<evidence type="ECO:0000259" key="1">
    <source>
        <dbReference type="SMART" id="SM00256"/>
    </source>
</evidence>
<dbReference type="EMBL" id="JAYMYS010000003">
    <property type="protein sequence ID" value="KAK7402274.1"/>
    <property type="molecule type" value="Genomic_DNA"/>
</dbReference>
<accession>A0AAN9SYR0</accession>
<dbReference type="SUPFAM" id="SSF52047">
    <property type="entry name" value="RNI-like"/>
    <property type="match status" value="1"/>
</dbReference>